<gene>
    <name evidence="2" type="ORF">EV44_g6481</name>
</gene>
<keyword evidence="3" id="KW-1185">Reference proteome</keyword>
<comment type="caution">
    <text evidence="2">The sequence shown here is derived from an EMBL/GenBank/DDBJ whole genome shotgun (WGS) entry which is preliminary data.</text>
</comment>
<dbReference type="STRING" id="52586.A0A0B1P4K5"/>
<reference evidence="2 3" key="1">
    <citation type="journal article" date="2014" name="BMC Genomics">
        <title>Adaptive genomic structural variation in the grape powdery mildew pathogen, Erysiphe necator.</title>
        <authorList>
            <person name="Jones L."/>
            <person name="Riaz S."/>
            <person name="Morales-Cruz A."/>
            <person name="Amrine K.C."/>
            <person name="McGuire B."/>
            <person name="Gubler W.D."/>
            <person name="Walker M.A."/>
            <person name="Cantu D."/>
        </authorList>
    </citation>
    <scope>NUCLEOTIDE SEQUENCE [LARGE SCALE GENOMIC DNA]</scope>
    <source>
        <strain evidence="3">c</strain>
    </source>
</reference>
<name>A0A0B1P4K5_UNCNE</name>
<dbReference type="InterPro" id="IPR053828">
    <property type="entry name" value="Nucleosidase_C"/>
</dbReference>
<dbReference type="InterPro" id="IPR029052">
    <property type="entry name" value="Metallo-depent_PP-like"/>
</dbReference>
<organism evidence="2 3">
    <name type="scientific">Uncinula necator</name>
    <name type="common">Grape powdery mildew</name>
    <dbReference type="NCBI Taxonomy" id="52586"/>
    <lineage>
        <taxon>Eukaryota</taxon>
        <taxon>Fungi</taxon>
        <taxon>Dikarya</taxon>
        <taxon>Ascomycota</taxon>
        <taxon>Pezizomycotina</taxon>
        <taxon>Leotiomycetes</taxon>
        <taxon>Erysiphales</taxon>
        <taxon>Erysiphaceae</taxon>
        <taxon>Erysiphe</taxon>
    </lineage>
</organism>
<evidence type="ECO:0000313" key="2">
    <source>
        <dbReference type="EMBL" id="KHJ33632.1"/>
    </source>
</evidence>
<dbReference type="AlphaFoldDB" id="A0A0B1P4K5"/>
<dbReference type="InterPro" id="IPR036907">
    <property type="entry name" value="5'-Nucleotdase_C_sf"/>
</dbReference>
<evidence type="ECO:0000259" key="1">
    <source>
        <dbReference type="Pfam" id="PF21953"/>
    </source>
</evidence>
<dbReference type="HOGENOM" id="CLU_019028_0_0_1"/>
<protein>
    <submittedName>
        <fullName evidence="2">Putative ser thr protein phosphatase family</fullName>
    </submittedName>
</protein>
<proteinExistence type="predicted"/>
<dbReference type="SUPFAM" id="SSF56300">
    <property type="entry name" value="Metallo-dependent phosphatases"/>
    <property type="match status" value="1"/>
</dbReference>
<dbReference type="Proteomes" id="UP000030854">
    <property type="component" value="Unassembled WGS sequence"/>
</dbReference>
<sequence length="372" mass="42247">MALKEYELQTIYQAIRSQNKDTPIQVFGSHTHIRNFVKYDSKAAGLQSGRYLETIGWASINGVKNNSQFGAADEVSFHRRYIDNNILGYRYHTGLSASEFPTEHGKNTTSFIAKARESLNLDHKYGCVPRDLYYTYSSYPKNDSITTWTLDELLPGIVKTKLQRAKTPTFLMLKSVVMRSDLLKGPFTRDSAFIFVPYEQNLAFIRNVPYKAAMEISKRGSWDLKIFDEKPLNRTTNKNNQLQSRELGTDSVHRNSQLFEKQKSLIASKPLTLVRGYTTNDDGGSDGDDTLHSPLGRFAFPPPILSSVVGLPSKGEPEYVDLFFNKPLTSMMLILLNNMGLKFDTSNVKDHSDELIRDIISQWVKENWAGEC</sequence>
<dbReference type="Pfam" id="PF21953">
    <property type="entry name" value="NadN_nucleosid_C"/>
    <property type="match status" value="1"/>
</dbReference>
<dbReference type="GO" id="GO:0009166">
    <property type="term" value="P:nucleotide catabolic process"/>
    <property type="evidence" value="ECO:0007669"/>
    <property type="project" value="InterPro"/>
</dbReference>
<dbReference type="Gene3D" id="3.90.780.10">
    <property type="entry name" value="5'-Nucleotidase, C-terminal domain"/>
    <property type="match status" value="1"/>
</dbReference>
<feature type="domain" description="Putative 5'-nucleotidase C-terminal" evidence="1">
    <location>
        <begin position="131"/>
        <end position="331"/>
    </location>
</feature>
<dbReference type="Gene3D" id="3.60.21.10">
    <property type="match status" value="1"/>
</dbReference>
<dbReference type="EMBL" id="JNVN01001315">
    <property type="protein sequence ID" value="KHJ33632.1"/>
    <property type="molecule type" value="Genomic_DNA"/>
</dbReference>
<accession>A0A0B1P4K5</accession>
<dbReference type="SUPFAM" id="SSF55816">
    <property type="entry name" value="5'-nucleotidase (syn. UDP-sugar hydrolase), C-terminal domain"/>
    <property type="match status" value="1"/>
</dbReference>
<dbReference type="GO" id="GO:0016787">
    <property type="term" value="F:hydrolase activity"/>
    <property type="evidence" value="ECO:0007669"/>
    <property type="project" value="InterPro"/>
</dbReference>
<evidence type="ECO:0000313" key="3">
    <source>
        <dbReference type="Proteomes" id="UP000030854"/>
    </source>
</evidence>
<dbReference type="OMA" id="KENWAGE"/>